<gene>
    <name evidence="1" type="ORF">M2272_003464</name>
</gene>
<dbReference type="Proteomes" id="UP001160130">
    <property type="component" value="Unassembled WGS sequence"/>
</dbReference>
<comment type="caution">
    <text evidence="1">The sequence shown here is derived from an EMBL/GenBank/DDBJ whole genome shotgun (WGS) entry which is preliminary data.</text>
</comment>
<evidence type="ECO:0008006" key="3">
    <source>
        <dbReference type="Google" id="ProtNLM"/>
    </source>
</evidence>
<organism evidence="1 2">
    <name type="scientific">Mycolicibacterium frederiksbergense</name>
    <dbReference type="NCBI Taxonomy" id="117567"/>
    <lineage>
        <taxon>Bacteria</taxon>
        <taxon>Bacillati</taxon>
        <taxon>Actinomycetota</taxon>
        <taxon>Actinomycetes</taxon>
        <taxon>Mycobacteriales</taxon>
        <taxon>Mycobacteriaceae</taxon>
        <taxon>Mycolicibacterium</taxon>
    </lineage>
</organism>
<reference evidence="1 2" key="1">
    <citation type="submission" date="2023-04" db="EMBL/GenBank/DDBJ databases">
        <title>Forest soil microbial communities from Buena Vista Peninsula, Colon Province, Panama.</title>
        <authorList>
            <person name="Bouskill N."/>
        </authorList>
    </citation>
    <scope>NUCLEOTIDE SEQUENCE [LARGE SCALE GENOMIC DNA]</scope>
    <source>
        <strain evidence="1 2">AC80</strain>
    </source>
</reference>
<protein>
    <recommendedName>
        <fullName evidence="3">Nuclear transport factor 2 family protein</fullName>
    </recommendedName>
</protein>
<proteinExistence type="predicted"/>
<sequence>MSGRLCELADVRRVTDITSLAKIAVQPHNSSQHELTDKEATVAVIDPTRTWQPLEQRLAQTTDERHRLVLSTVIEHMKAEAEPNMERLMATVSPEAEYHFWASGTEDIGPKTKPGVQAYYEAFVAGGSNVLEFEITRLVVDDHCLVTEGFLKQIYPGAVAAAIGVPVDDEAGDYLVVFRQLLLWPIDENGLVLGEDSYNPGVVSVTKLSREDLPQAYIDLKHATA</sequence>
<accession>A0ABT6L1I4</accession>
<evidence type="ECO:0000313" key="2">
    <source>
        <dbReference type="Proteomes" id="UP001160130"/>
    </source>
</evidence>
<dbReference type="SUPFAM" id="SSF54427">
    <property type="entry name" value="NTF2-like"/>
    <property type="match status" value="1"/>
</dbReference>
<dbReference type="InterPro" id="IPR032710">
    <property type="entry name" value="NTF2-like_dom_sf"/>
</dbReference>
<keyword evidence="2" id="KW-1185">Reference proteome</keyword>
<name>A0ABT6L1I4_9MYCO</name>
<dbReference type="EMBL" id="JARXVE010000005">
    <property type="protein sequence ID" value="MDH6196811.1"/>
    <property type="molecule type" value="Genomic_DNA"/>
</dbReference>
<evidence type="ECO:0000313" key="1">
    <source>
        <dbReference type="EMBL" id="MDH6196811.1"/>
    </source>
</evidence>